<reference evidence="1 2" key="1">
    <citation type="submission" date="2020-08" db="EMBL/GenBank/DDBJ databases">
        <title>Genomic Encyclopedia of Type Strains, Phase III (KMG-III): the genomes of soil and plant-associated and newly described type strains.</title>
        <authorList>
            <person name="Whitman W."/>
        </authorList>
    </citation>
    <scope>NUCLEOTIDE SEQUENCE [LARGE SCALE GENOMIC DNA]</scope>
    <source>
        <strain evidence="1 2">CECT 8075</strain>
    </source>
</reference>
<keyword evidence="2" id="KW-1185">Reference proteome</keyword>
<name>A0A7W5E6B3_9BACT</name>
<proteinExistence type="predicted"/>
<accession>A0A7W5E6B3</accession>
<protein>
    <submittedName>
        <fullName evidence="1">Uncharacterized protein</fullName>
    </submittedName>
</protein>
<gene>
    <name evidence="1" type="ORF">FHS27_006220</name>
</gene>
<organism evidence="1 2">
    <name type="scientific">Aporhodopirellula rubra</name>
    <dbReference type="NCBI Taxonomy" id="980271"/>
    <lineage>
        <taxon>Bacteria</taxon>
        <taxon>Pseudomonadati</taxon>
        <taxon>Planctomycetota</taxon>
        <taxon>Planctomycetia</taxon>
        <taxon>Pirellulales</taxon>
        <taxon>Pirellulaceae</taxon>
        <taxon>Aporhodopirellula</taxon>
    </lineage>
</organism>
<dbReference type="RefSeq" id="WP_261363980.1">
    <property type="nucleotide sequence ID" value="NZ_JACHXU010000036.1"/>
</dbReference>
<dbReference type="EMBL" id="JACHXU010000036">
    <property type="protein sequence ID" value="MBB3210373.1"/>
    <property type="molecule type" value="Genomic_DNA"/>
</dbReference>
<dbReference type="AlphaFoldDB" id="A0A7W5E6B3"/>
<evidence type="ECO:0000313" key="1">
    <source>
        <dbReference type="EMBL" id="MBB3210373.1"/>
    </source>
</evidence>
<comment type="caution">
    <text evidence="1">The sequence shown here is derived from an EMBL/GenBank/DDBJ whole genome shotgun (WGS) entry which is preliminary data.</text>
</comment>
<evidence type="ECO:0000313" key="2">
    <source>
        <dbReference type="Proteomes" id="UP000536179"/>
    </source>
</evidence>
<dbReference type="Proteomes" id="UP000536179">
    <property type="component" value="Unassembled WGS sequence"/>
</dbReference>
<sequence>MSQKHDTAVLLRTRANDGVDANQYVEICDHHDGYVIESRFS</sequence>